<keyword evidence="3" id="KW-0812">Transmembrane</keyword>
<dbReference type="GO" id="GO:0003677">
    <property type="term" value="F:DNA binding"/>
    <property type="evidence" value="ECO:0007669"/>
    <property type="project" value="UniProtKB-UniRule"/>
</dbReference>
<dbReference type="CDD" id="cd00383">
    <property type="entry name" value="trans_reg_C"/>
    <property type="match status" value="1"/>
</dbReference>
<feature type="domain" description="OmpR/PhoB-type" evidence="4">
    <location>
        <begin position="1"/>
        <end position="95"/>
    </location>
</feature>
<evidence type="ECO:0000313" key="5">
    <source>
        <dbReference type="EMBL" id="XDK36216.1"/>
    </source>
</evidence>
<dbReference type="EMBL" id="CP162607">
    <property type="protein sequence ID" value="XDK36216.1"/>
    <property type="molecule type" value="Genomic_DNA"/>
</dbReference>
<organism evidence="5">
    <name type="scientific">Pseudomonas sp. Hg7Tf</name>
    <dbReference type="NCBI Taxonomy" id="3236988"/>
    <lineage>
        <taxon>Bacteria</taxon>
        <taxon>Pseudomonadati</taxon>
        <taxon>Pseudomonadota</taxon>
        <taxon>Gammaproteobacteria</taxon>
        <taxon>Pseudomonadales</taxon>
        <taxon>Pseudomonadaceae</taxon>
        <taxon>Pseudomonas</taxon>
    </lineage>
</organism>
<evidence type="ECO:0000256" key="2">
    <source>
        <dbReference type="PROSITE-ProRule" id="PRU01091"/>
    </source>
</evidence>
<dbReference type="Pfam" id="PF00486">
    <property type="entry name" value="Trans_reg_C"/>
    <property type="match status" value="1"/>
</dbReference>
<dbReference type="InterPro" id="IPR016032">
    <property type="entry name" value="Sig_transdc_resp-reg_C-effctor"/>
</dbReference>
<keyword evidence="3" id="KW-0472">Membrane</keyword>
<proteinExistence type="predicted"/>
<dbReference type="InterPro" id="IPR001867">
    <property type="entry name" value="OmpR/PhoB-type_DNA-bd"/>
</dbReference>
<dbReference type="GO" id="GO:0006355">
    <property type="term" value="P:regulation of DNA-templated transcription"/>
    <property type="evidence" value="ECO:0007669"/>
    <property type="project" value="InterPro"/>
</dbReference>
<keyword evidence="1 2" id="KW-0238">DNA-binding</keyword>
<feature type="transmembrane region" description="Helical" evidence="3">
    <location>
        <begin position="135"/>
        <end position="156"/>
    </location>
</feature>
<dbReference type="InterPro" id="IPR036388">
    <property type="entry name" value="WH-like_DNA-bd_sf"/>
</dbReference>
<evidence type="ECO:0000256" key="3">
    <source>
        <dbReference type="SAM" id="Phobius"/>
    </source>
</evidence>
<evidence type="ECO:0000256" key="1">
    <source>
        <dbReference type="ARBA" id="ARBA00023125"/>
    </source>
</evidence>
<dbReference type="Gene3D" id="1.10.10.10">
    <property type="entry name" value="Winged helix-like DNA-binding domain superfamily/Winged helix DNA-binding domain"/>
    <property type="match status" value="1"/>
</dbReference>
<protein>
    <submittedName>
        <fullName evidence="5">Transcriptional regulator</fullName>
    </submittedName>
</protein>
<name>A0AB39I214_9PSED</name>
<feature type="DNA-binding region" description="OmpR/PhoB-type" evidence="2">
    <location>
        <begin position="1"/>
        <end position="95"/>
    </location>
</feature>
<reference evidence="5" key="1">
    <citation type="submission" date="2024-07" db="EMBL/GenBank/DDBJ databases">
        <title>Identification and characteristics of a novel species of coltsfoot's symbiotic bacteria.</title>
        <authorList>
            <person name="Juszczyk A."/>
            <person name="Jasielczuk I."/>
            <person name="Gurgul A."/>
            <person name="Rogala M."/>
            <person name="Kowalczyk A."/>
            <person name="Szmatola T."/>
            <person name="Kosecka-Strojek M."/>
            <person name="Arent Z."/>
            <person name="Latowski D."/>
        </authorList>
    </citation>
    <scope>NUCLEOTIDE SEQUENCE</scope>
    <source>
        <strain evidence="5">Hg7Tf</strain>
    </source>
</reference>
<sequence length="252" mass="28197">MEFIPEHCKIIINKIPGAPEELTLARAESRILELLLMEPGAICSREAILEFAWDDRVVSAGSLNQSIFMLRNILGDGKDHEIVITVPRRGYRFNSDFLVALPEVADDPVEEPPPARAPSATIPANLPDTRHGIGAAVWLGYLTAAIVTLFTLWHIYSWYKPTTEMHMTTIEQGELTISAVGKSELEVNKLKADFLNAGLPDQNLKGQVFISRTGPRINLSCIRETGEAYNLEYQFQDERFISMLRKCVTGEK</sequence>
<dbReference type="SMART" id="SM00862">
    <property type="entry name" value="Trans_reg_C"/>
    <property type="match status" value="1"/>
</dbReference>
<dbReference type="RefSeq" id="WP_231353357.1">
    <property type="nucleotide sequence ID" value="NZ_CP162607.1"/>
</dbReference>
<gene>
    <name evidence="5" type="ORF">AB4Y39_21295</name>
</gene>
<evidence type="ECO:0000259" key="4">
    <source>
        <dbReference type="PROSITE" id="PS51755"/>
    </source>
</evidence>
<dbReference type="PROSITE" id="PS51755">
    <property type="entry name" value="OMPR_PHOB"/>
    <property type="match status" value="1"/>
</dbReference>
<keyword evidence="3" id="KW-1133">Transmembrane helix</keyword>
<dbReference type="GO" id="GO:0000160">
    <property type="term" value="P:phosphorelay signal transduction system"/>
    <property type="evidence" value="ECO:0007669"/>
    <property type="project" value="InterPro"/>
</dbReference>
<accession>A0AB39I214</accession>
<dbReference type="AlphaFoldDB" id="A0AB39I214"/>
<dbReference type="SUPFAM" id="SSF46894">
    <property type="entry name" value="C-terminal effector domain of the bipartite response regulators"/>
    <property type="match status" value="1"/>
</dbReference>